<organism evidence="7 8">
    <name type="scientific">Prunus dulcis</name>
    <name type="common">Almond</name>
    <name type="synonym">Amygdalus dulcis</name>
    <dbReference type="NCBI Taxonomy" id="3755"/>
    <lineage>
        <taxon>Eukaryota</taxon>
        <taxon>Viridiplantae</taxon>
        <taxon>Streptophyta</taxon>
        <taxon>Embryophyta</taxon>
        <taxon>Tracheophyta</taxon>
        <taxon>Spermatophyta</taxon>
        <taxon>Magnoliopsida</taxon>
        <taxon>eudicotyledons</taxon>
        <taxon>Gunneridae</taxon>
        <taxon>Pentapetalae</taxon>
        <taxon>rosids</taxon>
        <taxon>fabids</taxon>
        <taxon>Rosales</taxon>
        <taxon>Rosaceae</taxon>
        <taxon>Amygdaloideae</taxon>
        <taxon>Amygdaleae</taxon>
        <taxon>Prunus</taxon>
    </lineage>
</organism>
<dbReference type="Proteomes" id="UP000327085">
    <property type="component" value="Chromosome 7"/>
</dbReference>
<feature type="region of interest" description="Disordered" evidence="6">
    <location>
        <begin position="117"/>
        <end position="160"/>
    </location>
</feature>
<keyword evidence="2" id="KW-0805">Transcription regulation</keyword>
<dbReference type="GO" id="GO:0003677">
    <property type="term" value="F:DNA binding"/>
    <property type="evidence" value="ECO:0007669"/>
    <property type="project" value="UniProtKB-KW"/>
</dbReference>
<evidence type="ECO:0000313" key="8">
    <source>
        <dbReference type="Proteomes" id="UP000327085"/>
    </source>
</evidence>
<name>A0A5E4F8B3_PRUDU</name>
<dbReference type="AlphaFoldDB" id="A0A5E4F8B3"/>
<reference evidence="8" key="1">
    <citation type="journal article" date="2020" name="Plant J.">
        <title>Transposons played a major role in the diversification between the closely related almond and peach genomes: results from the almond genome sequence.</title>
        <authorList>
            <person name="Alioto T."/>
            <person name="Alexiou K.G."/>
            <person name="Bardil A."/>
            <person name="Barteri F."/>
            <person name="Castanera R."/>
            <person name="Cruz F."/>
            <person name="Dhingra A."/>
            <person name="Duval H."/>
            <person name="Fernandez I Marti A."/>
            <person name="Frias L."/>
            <person name="Galan B."/>
            <person name="Garcia J.L."/>
            <person name="Howad W."/>
            <person name="Gomez-Garrido J."/>
            <person name="Gut M."/>
            <person name="Julca I."/>
            <person name="Morata J."/>
            <person name="Puigdomenech P."/>
            <person name="Ribeca P."/>
            <person name="Rubio Cabetas M.J."/>
            <person name="Vlasova A."/>
            <person name="Wirthensohn M."/>
            <person name="Garcia-Mas J."/>
            <person name="Gabaldon T."/>
            <person name="Casacuberta J.M."/>
            <person name="Arus P."/>
        </authorList>
    </citation>
    <scope>NUCLEOTIDE SEQUENCE [LARGE SCALE GENOMIC DNA]</scope>
    <source>
        <strain evidence="8">cv. Texas</strain>
    </source>
</reference>
<evidence type="ECO:0000256" key="5">
    <source>
        <dbReference type="ARBA" id="ARBA00023242"/>
    </source>
</evidence>
<keyword evidence="5" id="KW-0539">Nucleus</keyword>
<sequence>MIREMMEPEARRGERPTYRKPYPAYIDQMPLSPANSIQTWEHMENAFHEYDVRIQPEITITIGQIGFLKTPVDLKLPSGAEMEIELRRSKVGWVWFDKGWPEFSKLCSLDYEIEYPKPGMEETDSDSEDDDDESGHARGEIKTGENDMPTKKDFGGSSSNQIFVKRTPDVLGRMHPLTKSEKALALQRANAFKSEYPYFLVAIQPVYIHRGYLHLPSKFARRHLVKQPARNIILKIFEMEELGLSNSSHGGVAIDRVEKRRNPIIKVETDCTTNYEHGVSCSLGPSLEIGKYKRLKIGGQVTQRPLRD</sequence>
<evidence type="ECO:0000256" key="2">
    <source>
        <dbReference type="ARBA" id="ARBA00023015"/>
    </source>
</evidence>
<dbReference type="GO" id="GO:0005634">
    <property type="term" value="C:nucleus"/>
    <property type="evidence" value="ECO:0007669"/>
    <property type="project" value="UniProtKB-SubCell"/>
</dbReference>
<accession>A0A5E4F8B3</accession>
<evidence type="ECO:0000313" key="7">
    <source>
        <dbReference type="EMBL" id="VVA23932.1"/>
    </source>
</evidence>
<dbReference type="Gene3D" id="2.40.330.10">
    <property type="entry name" value="DNA-binding pseudobarrel domain"/>
    <property type="match status" value="1"/>
</dbReference>
<evidence type="ECO:0000256" key="6">
    <source>
        <dbReference type="SAM" id="MobiDB-lite"/>
    </source>
</evidence>
<evidence type="ECO:0000256" key="4">
    <source>
        <dbReference type="ARBA" id="ARBA00023163"/>
    </source>
</evidence>
<feature type="compositionally biased region" description="Acidic residues" evidence="6">
    <location>
        <begin position="121"/>
        <end position="133"/>
    </location>
</feature>
<keyword evidence="3" id="KW-0238">DNA-binding</keyword>
<comment type="subcellular location">
    <subcellularLocation>
        <location evidence="1">Nucleus</location>
    </subcellularLocation>
</comment>
<feature type="compositionally biased region" description="Basic and acidic residues" evidence="6">
    <location>
        <begin position="134"/>
        <end position="154"/>
    </location>
</feature>
<evidence type="ECO:0000256" key="1">
    <source>
        <dbReference type="ARBA" id="ARBA00004123"/>
    </source>
</evidence>
<protein>
    <submittedName>
        <fullName evidence="7">PREDICTED: B3 domain-containing</fullName>
    </submittedName>
</protein>
<dbReference type="EMBL" id="CABIKO010000076">
    <property type="protein sequence ID" value="VVA23932.1"/>
    <property type="molecule type" value="Genomic_DNA"/>
</dbReference>
<dbReference type="InParanoid" id="A0A5E4F8B3"/>
<gene>
    <name evidence="7" type="ORF">ALMOND_2B023413</name>
</gene>
<evidence type="ECO:0000256" key="3">
    <source>
        <dbReference type="ARBA" id="ARBA00023125"/>
    </source>
</evidence>
<dbReference type="InterPro" id="IPR015300">
    <property type="entry name" value="DNA-bd_pseudobarrel_sf"/>
</dbReference>
<proteinExistence type="predicted"/>
<dbReference type="Gramene" id="VVA23932">
    <property type="protein sequence ID" value="VVA23932"/>
    <property type="gene ID" value="Prudul26B023413"/>
</dbReference>
<keyword evidence="4" id="KW-0804">Transcription</keyword>